<name>A0ABP4WEI2_9ACTN</name>
<organism evidence="1 2">
    <name type="scientific">Luedemannella helvata</name>
    <dbReference type="NCBI Taxonomy" id="349315"/>
    <lineage>
        <taxon>Bacteria</taxon>
        <taxon>Bacillati</taxon>
        <taxon>Actinomycetota</taxon>
        <taxon>Actinomycetes</taxon>
        <taxon>Micromonosporales</taxon>
        <taxon>Micromonosporaceae</taxon>
        <taxon>Luedemannella</taxon>
    </lineage>
</organism>
<evidence type="ECO:0000313" key="1">
    <source>
        <dbReference type="EMBL" id="GAA1752842.1"/>
    </source>
</evidence>
<dbReference type="EMBL" id="BAAALS010000010">
    <property type="protein sequence ID" value="GAA1752842.1"/>
    <property type="molecule type" value="Genomic_DNA"/>
</dbReference>
<gene>
    <name evidence="1" type="ORF">GCM10009681_24700</name>
</gene>
<comment type="caution">
    <text evidence="1">The sequence shown here is derived from an EMBL/GenBank/DDBJ whole genome shotgun (WGS) entry which is preliminary data.</text>
</comment>
<evidence type="ECO:0000313" key="2">
    <source>
        <dbReference type="Proteomes" id="UP001500655"/>
    </source>
</evidence>
<proteinExistence type="predicted"/>
<accession>A0ABP4WEI2</accession>
<keyword evidence="2" id="KW-1185">Reference proteome</keyword>
<sequence>MSFFTDARRFGRAVLCLAVVATLAACRHDRPAGSSPDTEPEDSGARYRLVDNVCRRADLGRLTVRYPVVSHDEPVTDVDVSNCQVTLRTTKESTDSVTVTISAHVARTPSIAATAFSLASGLDSTGDCVAVDALGTVARRCDVPDARSKLHVYDGDLYLRVDWFPTLELTAEMTLLARDALTVLRAS</sequence>
<protein>
    <submittedName>
        <fullName evidence="1">Uncharacterized protein</fullName>
    </submittedName>
</protein>
<reference evidence="2" key="1">
    <citation type="journal article" date="2019" name="Int. J. Syst. Evol. Microbiol.">
        <title>The Global Catalogue of Microorganisms (GCM) 10K type strain sequencing project: providing services to taxonomists for standard genome sequencing and annotation.</title>
        <authorList>
            <consortium name="The Broad Institute Genomics Platform"/>
            <consortium name="The Broad Institute Genome Sequencing Center for Infectious Disease"/>
            <person name="Wu L."/>
            <person name="Ma J."/>
        </authorList>
    </citation>
    <scope>NUCLEOTIDE SEQUENCE [LARGE SCALE GENOMIC DNA]</scope>
    <source>
        <strain evidence="2">JCM 13249</strain>
    </source>
</reference>
<dbReference type="Proteomes" id="UP001500655">
    <property type="component" value="Unassembled WGS sequence"/>
</dbReference>
<dbReference type="RefSeq" id="WP_344080394.1">
    <property type="nucleotide sequence ID" value="NZ_BAAALS010000010.1"/>
</dbReference>